<evidence type="ECO:0000256" key="1">
    <source>
        <dbReference type="SAM" id="MobiDB-lite"/>
    </source>
</evidence>
<organism evidence="3 4">
    <name type="scientific">Povalibacter uvarum</name>
    <dbReference type="NCBI Taxonomy" id="732238"/>
    <lineage>
        <taxon>Bacteria</taxon>
        <taxon>Pseudomonadati</taxon>
        <taxon>Pseudomonadota</taxon>
        <taxon>Gammaproteobacteria</taxon>
        <taxon>Steroidobacterales</taxon>
        <taxon>Steroidobacteraceae</taxon>
        <taxon>Povalibacter</taxon>
    </lineage>
</organism>
<name>A0A841HL88_9GAMM</name>
<dbReference type="AlphaFoldDB" id="A0A841HL88"/>
<comment type="caution">
    <text evidence="3">The sequence shown here is derived from an EMBL/GenBank/DDBJ whole genome shotgun (WGS) entry which is preliminary data.</text>
</comment>
<feature type="region of interest" description="Disordered" evidence="1">
    <location>
        <begin position="176"/>
        <end position="195"/>
    </location>
</feature>
<evidence type="ECO:0000313" key="3">
    <source>
        <dbReference type="EMBL" id="MBB6093971.1"/>
    </source>
</evidence>
<dbReference type="EMBL" id="JACHHZ010000003">
    <property type="protein sequence ID" value="MBB6093971.1"/>
    <property type="molecule type" value="Genomic_DNA"/>
</dbReference>
<dbReference type="RefSeq" id="WP_184332823.1">
    <property type="nucleotide sequence ID" value="NZ_JACHHZ010000003.1"/>
</dbReference>
<gene>
    <name evidence="3" type="ORF">HNQ60_002852</name>
</gene>
<feature type="signal peptide" evidence="2">
    <location>
        <begin position="1"/>
        <end position="25"/>
    </location>
</feature>
<proteinExistence type="predicted"/>
<evidence type="ECO:0000313" key="4">
    <source>
        <dbReference type="Proteomes" id="UP000588068"/>
    </source>
</evidence>
<evidence type="ECO:0008006" key="5">
    <source>
        <dbReference type="Google" id="ProtNLM"/>
    </source>
</evidence>
<protein>
    <recommendedName>
        <fullName evidence="5">Transcriptional regulator</fullName>
    </recommendedName>
</protein>
<accession>A0A841HL88</accession>
<keyword evidence="2" id="KW-0732">Signal</keyword>
<dbReference type="Proteomes" id="UP000588068">
    <property type="component" value="Unassembled WGS sequence"/>
</dbReference>
<feature type="chain" id="PRO_5032770534" description="Transcriptional regulator" evidence="2">
    <location>
        <begin position="26"/>
        <end position="195"/>
    </location>
</feature>
<reference evidence="3 4" key="1">
    <citation type="submission" date="2020-08" db="EMBL/GenBank/DDBJ databases">
        <title>Genomic Encyclopedia of Type Strains, Phase IV (KMG-IV): sequencing the most valuable type-strain genomes for metagenomic binning, comparative biology and taxonomic classification.</title>
        <authorList>
            <person name="Goeker M."/>
        </authorList>
    </citation>
    <scope>NUCLEOTIDE SEQUENCE [LARGE SCALE GENOMIC DNA]</scope>
    <source>
        <strain evidence="3 4">DSM 26723</strain>
    </source>
</reference>
<keyword evidence="4" id="KW-1185">Reference proteome</keyword>
<sequence>MKLWKRITAVAVLCSLGAALGSAVAATPAGWFVAGNAPKDYEFGTDPSARPDGGKAAYIKSVVGDSSGFGTLMQNVSPESYAGSRVRLSAVMRTKDANRAQMWLRVDGADRKVMGFDNMDSRPVTGTTQWRRYEIVVDVPAAAKNIAFGFFLFGTGTVWADDFALEVVDRTVPLTTSGPPEVALPKSPVNSSFED</sequence>
<evidence type="ECO:0000256" key="2">
    <source>
        <dbReference type="SAM" id="SignalP"/>
    </source>
</evidence>
<dbReference type="Gene3D" id="2.60.120.260">
    <property type="entry name" value="Galactose-binding domain-like"/>
    <property type="match status" value="1"/>
</dbReference>